<comment type="caution">
    <text evidence="1">The sequence shown here is derived from an EMBL/GenBank/DDBJ whole genome shotgun (WGS) entry which is preliminary data.</text>
</comment>
<dbReference type="EMBL" id="QJPH01000540">
    <property type="protein sequence ID" value="PZN70878.1"/>
    <property type="molecule type" value="Genomic_DNA"/>
</dbReference>
<sequence length="63" mass="6920">RGGDIDLYIETDVKLPNRAETICTLYGELIIALGDQKLDIVLKDAHTGESPIVEIARRTGILL</sequence>
<evidence type="ECO:0000313" key="1">
    <source>
        <dbReference type="EMBL" id="PZN70878.1"/>
    </source>
</evidence>
<reference evidence="1 2" key="1">
    <citation type="journal article" date="2018" name="Aquat. Microb. Ecol.">
        <title>Gammaproteobacterial methanotrophs dominate.</title>
        <authorList>
            <person name="Rissanen A.J."/>
            <person name="Saarenheimo J."/>
            <person name="Tiirola M."/>
            <person name="Peura S."/>
            <person name="Aalto S.L."/>
            <person name="Karvinen A."/>
            <person name="Nykanen H."/>
        </authorList>
    </citation>
    <scope>NUCLEOTIDE SEQUENCE [LARGE SCALE GENOMIC DNA]</scope>
    <source>
        <strain evidence="1">AMbin10</strain>
    </source>
</reference>
<dbReference type="AlphaFoldDB" id="A0A2W4QSK1"/>
<accession>A0A2W4QSK1</accession>
<protein>
    <submittedName>
        <fullName evidence="1">Uncharacterized protein</fullName>
    </submittedName>
</protein>
<organism evidence="1 2">
    <name type="scientific">Candidatus Methylumidiphilus alinenensis</name>
    <dbReference type="NCBI Taxonomy" id="2202197"/>
    <lineage>
        <taxon>Bacteria</taxon>
        <taxon>Pseudomonadati</taxon>
        <taxon>Pseudomonadota</taxon>
        <taxon>Gammaproteobacteria</taxon>
        <taxon>Methylococcales</taxon>
        <taxon>Candidatus Methylumidiphilus</taxon>
    </lineage>
</organism>
<name>A0A2W4QSK1_9GAMM</name>
<proteinExistence type="predicted"/>
<evidence type="ECO:0000313" key="2">
    <source>
        <dbReference type="Proteomes" id="UP000249396"/>
    </source>
</evidence>
<gene>
    <name evidence="1" type="ORF">DM484_27665</name>
</gene>
<feature type="non-terminal residue" evidence="1">
    <location>
        <position position="1"/>
    </location>
</feature>
<dbReference type="Proteomes" id="UP000249396">
    <property type="component" value="Unassembled WGS sequence"/>
</dbReference>